<comment type="catalytic activity">
    <reaction evidence="13">
        <text>UDP-N-acetyl-alpha-D-muramate + L-alanine + ATP = UDP-N-acetyl-alpha-D-muramoyl-L-alanine + ADP + phosphate + H(+)</text>
        <dbReference type="Rhea" id="RHEA:23372"/>
        <dbReference type="ChEBI" id="CHEBI:15378"/>
        <dbReference type="ChEBI" id="CHEBI:30616"/>
        <dbReference type="ChEBI" id="CHEBI:43474"/>
        <dbReference type="ChEBI" id="CHEBI:57972"/>
        <dbReference type="ChEBI" id="CHEBI:70757"/>
        <dbReference type="ChEBI" id="CHEBI:83898"/>
        <dbReference type="ChEBI" id="CHEBI:456216"/>
        <dbReference type="EC" id="6.3.2.8"/>
    </reaction>
</comment>
<name>A0ABX4YG74_9LEPT</name>
<dbReference type="Gene3D" id="3.90.190.20">
    <property type="entry name" value="Mur ligase, C-terminal domain"/>
    <property type="match status" value="1"/>
</dbReference>
<evidence type="ECO:0000313" key="18">
    <source>
        <dbReference type="EMBL" id="PNV74256.1"/>
    </source>
</evidence>
<evidence type="ECO:0000256" key="14">
    <source>
        <dbReference type="NCBIfam" id="TIGR01082"/>
    </source>
</evidence>
<dbReference type="InterPro" id="IPR036615">
    <property type="entry name" value="Mur_ligase_C_dom_sf"/>
</dbReference>
<comment type="pathway">
    <text evidence="2">Cell wall biogenesis; peptidoglycan biosynthesis.</text>
</comment>
<organism evidence="18 19">
    <name type="scientific">Leptospira inadai serovar Lyme</name>
    <dbReference type="NCBI Taxonomy" id="293084"/>
    <lineage>
        <taxon>Bacteria</taxon>
        <taxon>Pseudomonadati</taxon>
        <taxon>Spirochaetota</taxon>
        <taxon>Spirochaetia</taxon>
        <taxon>Leptospirales</taxon>
        <taxon>Leptospiraceae</taxon>
        <taxon>Leptospira</taxon>
    </lineage>
</organism>
<keyword evidence="5 18" id="KW-0436">Ligase</keyword>
<comment type="caution">
    <text evidence="18">The sequence shown here is derived from an EMBL/GenBank/DDBJ whole genome shotgun (WGS) entry which is preliminary data.</text>
</comment>
<dbReference type="SUPFAM" id="SSF53623">
    <property type="entry name" value="MurD-like peptide ligases, catalytic domain"/>
    <property type="match status" value="1"/>
</dbReference>
<evidence type="ECO:0000259" key="16">
    <source>
        <dbReference type="Pfam" id="PF02875"/>
    </source>
</evidence>
<feature type="domain" description="Mur ligase N-terminal catalytic" evidence="15">
    <location>
        <begin position="18"/>
        <end position="109"/>
    </location>
</feature>
<evidence type="ECO:0000256" key="4">
    <source>
        <dbReference type="ARBA" id="ARBA00022490"/>
    </source>
</evidence>
<keyword evidence="11" id="KW-0131">Cell cycle</keyword>
<gene>
    <name evidence="18" type="primary">murC</name>
    <name evidence="18" type="ORF">BES34_014725</name>
</gene>
<proteinExistence type="predicted"/>
<evidence type="ECO:0000256" key="10">
    <source>
        <dbReference type="ARBA" id="ARBA00022984"/>
    </source>
</evidence>
<evidence type="ECO:0000256" key="12">
    <source>
        <dbReference type="ARBA" id="ARBA00023316"/>
    </source>
</evidence>
<reference evidence="18" key="1">
    <citation type="submission" date="2018-01" db="EMBL/GenBank/DDBJ databases">
        <title>Genomic characterization of Leptospira inadai serogroup Lyme isolated from captured rat in Brazil and comparative analysis with human reference strain.</title>
        <authorList>
            <person name="Moreno L.Z."/>
            <person name="Loureiro A.P."/>
            <person name="Miraglia F."/>
            <person name="Kremer F.S."/>
            <person name="Eslabao M.R."/>
            <person name="Dellagostin O.A."/>
            <person name="Lilenbaum W."/>
            <person name="Moreno A.M."/>
        </authorList>
    </citation>
    <scope>NUCLEOTIDE SEQUENCE [LARGE SCALE GENOMIC DNA]</scope>
    <source>
        <strain evidence="18">M34/99</strain>
    </source>
</reference>
<dbReference type="Pfam" id="PF08245">
    <property type="entry name" value="Mur_ligase_M"/>
    <property type="match status" value="1"/>
</dbReference>
<dbReference type="SUPFAM" id="SSF53244">
    <property type="entry name" value="MurD-like peptide ligases, peptide-binding domain"/>
    <property type="match status" value="1"/>
</dbReference>
<keyword evidence="12" id="KW-0961">Cell wall biogenesis/degradation</keyword>
<evidence type="ECO:0000256" key="1">
    <source>
        <dbReference type="ARBA" id="ARBA00004496"/>
    </source>
</evidence>
<evidence type="ECO:0000256" key="13">
    <source>
        <dbReference type="ARBA" id="ARBA00047833"/>
    </source>
</evidence>
<dbReference type="InterPro" id="IPR005758">
    <property type="entry name" value="UDP-N-AcMur_Ala_ligase_MurC"/>
</dbReference>
<dbReference type="Pfam" id="PF01225">
    <property type="entry name" value="Mur_ligase"/>
    <property type="match status" value="1"/>
</dbReference>
<evidence type="ECO:0000256" key="3">
    <source>
        <dbReference type="ARBA" id="ARBA00012211"/>
    </source>
</evidence>
<feature type="domain" description="Mur ligase C-terminal" evidence="16">
    <location>
        <begin position="335"/>
        <end position="464"/>
    </location>
</feature>
<feature type="domain" description="Mur ligase central" evidence="17">
    <location>
        <begin position="118"/>
        <end position="312"/>
    </location>
</feature>
<protein>
    <recommendedName>
        <fullName evidence="3 14">UDP-N-acetylmuramate--L-alanine ligase</fullName>
        <ecNumber evidence="3 14">6.3.2.8</ecNumber>
    </recommendedName>
</protein>
<keyword evidence="4" id="KW-0963">Cytoplasm</keyword>
<dbReference type="EMBL" id="MCRM02000016">
    <property type="protein sequence ID" value="PNV74256.1"/>
    <property type="molecule type" value="Genomic_DNA"/>
</dbReference>
<evidence type="ECO:0000256" key="7">
    <source>
        <dbReference type="ARBA" id="ARBA00022741"/>
    </source>
</evidence>
<evidence type="ECO:0000256" key="5">
    <source>
        <dbReference type="ARBA" id="ARBA00022598"/>
    </source>
</evidence>
<keyword evidence="8" id="KW-0067">ATP-binding</keyword>
<keyword evidence="19" id="KW-1185">Reference proteome</keyword>
<dbReference type="Gene3D" id="3.40.1190.10">
    <property type="entry name" value="Mur-like, catalytic domain"/>
    <property type="match status" value="1"/>
</dbReference>
<dbReference type="RefSeq" id="WP_010412625.1">
    <property type="nucleotide sequence ID" value="NZ_MCRM02000016.1"/>
</dbReference>
<evidence type="ECO:0000259" key="17">
    <source>
        <dbReference type="Pfam" id="PF08245"/>
    </source>
</evidence>
<evidence type="ECO:0000256" key="9">
    <source>
        <dbReference type="ARBA" id="ARBA00022960"/>
    </source>
</evidence>
<keyword evidence="10" id="KW-0573">Peptidoglycan synthesis</keyword>
<dbReference type="GO" id="GO:0016874">
    <property type="term" value="F:ligase activity"/>
    <property type="evidence" value="ECO:0007669"/>
    <property type="project" value="UniProtKB-KW"/>
</dbReference>
<keyword evidence="9" id="KW-0133">Cell shape</keyword>
<dbReference type="InterPro" id="IPR000713">
    <property type="entry name" value="Mur_ligase_N"/>
</dbReference>
<dbReference type="InterPro" id="IPR036565">
    <property type="entry name" value="Mur-like_cat_sf"/>
</dbReference>
<dbReference type="NCBIfam" id="TIGR01082">
    <property type="entry name" value="murC"/>
    <property type="match status" value="1"/>
</dbReference>
<evidence type="ECO:0000256" key="11">
    <source>
        <dbReference type="ARBA" id="ARBA00023306"/>
    </source>
</evidence>
<keyword evidence="7" id="KW-0547">Nucleotide-binding</keyword>
<evidence type="ECO:0000259" key="15">
    <source>
        <dbReference type="Pfam" id="PF01225"/>
    </source>
</evidence>
<evidence type="ECO:0000256" key="2">
    <source>
        <dbReference type="ARBA" id="ARBA00004752"/>
    </source>
</evidence>
<comment type="subcellular location">
    <subcellularLocation>
        <location evidence="1">Cytoplasm</location>
    </subcellularLocation>
</comment>
<dbReference type="SUPFAM" id="SSF51984">
    <property type="entry name" value="MurCD N-terminal domain"/>
    <property type="match status" value="1"/>
</dbReference>
<evidence type="ECO:0000313" key="19">
    <source>
        <dbReference type="Proteomes" id="UP000094669"/>
    </source>
</evidence>
<dbReference type="InterPro" id="IPR050061">
    <property type="entry name" value="MurCDEF_pg_biosynth"/>
</dbReference>
<accession>A0ABX4YG74</accession>
<dbReference type="InterPro" id="IPR013221">
    <property type="entry name" value="Mur_ligase_cen"/>
</dbReference>
<dbReference type="Gene3D" id="3.40.50.720">
    <property type="entry name" value="NAD(P)-binding Rossmann-like Domain"/>
    <property type="match status" value="1"/>
</dbReference>
<dbReference type="PANTHER" id="PTHR43445">
    <property type="entry name" value="UDP-N-ACETYLMURAMATE--L-ALANINE LIGASE-RELATED"/>
    <property type="match status" value="1"/>
</dbReference>
<dbReference type="EC" id="6.3.2.8" evidence="3 14"/>
<dbReference type="Pfam" id="PF02875">
    <property type="entry name" value="Mur_ligase_C"/>
    <property type="match status" value="1"/>
</dbReference>
<dbReference type="Proteomes" id="UP000094669">
    <property type="component" value="Unassembled WGS sequence"/>
</dbReference>
<evidence type="ECO:0000256" key="8">
    <source>
        <dbReference type="ARBA" id="ARBA00022840"/>
    </source>
</evidence>
<dbReference type="InterPro" id="IPR004101">
    <property type="entry name" value="Mur_ligase_C"/>
</dbReference>
<sequence>MSGFNFSKPTLSFSKPFFLGIGGSGMSSLAHILLDIGLPVVGYDGKKTPTTQKLEEKGAIIYSKSDEIPDEFDAAIYSSAIRLEEHPIAKILNRRGVPFFHRSKVLHDCFSSRIGIAVAGSHGKTTTTAMTGFLLDSVGLQPSLMVGGEVAFLDGKGGRFGQGEFAVFESDESDGTFLNHEAAIRIVTNIDEDHLDYYKSRRNLLDAFAKFIDKTKRRVILNLDDPGIKECISSVRSRKTIFGFFEIGSENWNKERNASSIEGKFGLEVDSLIPYKIEKGRLTFYYNGKEISFGSKFPGLHYLRNSLAAIMAGIEAGISAEDAARSISAYSGVKRRLEYLGSRAGVDVYDDYGHHPTEVRAVLSSMAEMSDGKGRTVVLFQPHRFTRTQNLYKEFAESLESGEIVYLLPVYPAGESPIAGVSSELIVDVMKRKPILLSDDVKEGCAELRNFLRSGDKLVTLGAGNVRDWGMEFLS</sequence>
<evidence type="ECO:0000256" key="6">
    <source>
        <dbReference type="ARBA" id="ARBA00022618"/>
    </source>
</evidence>
<dbReference type="PANTHER" id="PTHR43445:SF3">
    <property type="entry name" value="UDP-N-ACETYLMURAMATE--L-ALANINE LIGASE"/>
    <property type="match status" value="1"/>
</dbReference>
<keyword evidence="6" id="KW-0132">Cell division</keyword>